<dbReference type="VEuPathDB" id="FungiDB:MELLADRAFT_102451"/>
<sequence length="137" mass="16036">MCFLISDHQWTQMRDCWPLYTGTPNRGPWSDQQCIEYNYDAAQRYYGQDSGSLAIRSFLCPYWSPGVCVPYEHCECTPNVSAKQFPTDHEAYLTEDDWYFCRLWPLHVGETCEILAQMVEPPQRPKKGGQKRKAKEN</sequence>
<dbReference type="HOGENOM" id="CLU_1865539_0_0_1"/>
<name>F4R8D0_MELLP</name>
<dbReference type="InParanoid" id="F4R8D0"/>
<dbReference type="EMBL" id="GL883092">
    <property type="protein sequence ID" value="EGG11632.1"/>
    <property type="molecule type" value="Genomic_DNA"/>
</dbReference>
<dbReference type="RefSeq" id="XP_007405267.1">
    <property type="nucleotide sequence ID" value="XM_007405205.1"/>
</dbReference>
<protein>
    <submittedName>
        <fullName evidence="1">Uncharacterized protein</fullName>
    </submittedName>
</protein>
<evidence type="ECO:0000313" key="2">
    <source>
        <dbReference type="Proteomes" id="UP000001072"/>
    </source>
</evidence>
<reference evidence="2" key="1">
    <citation type="journal article" date="2011" name="Proc. Natl. Acad. Sci. U.S.A.">
        <title>Obligate biotrophy features unraveled by the genomic analysis of rust fungi.</title>
        <authorList>
            <person name="Duplessis S."/>
            <person name="Cuomo C.A."/>
            <person name="Lin Y.-C."/>
            <person name="Aerts A."/>
            <person name="Tisserant E."/>
            <person name="Veneault-Fourrey C."/>
            <person name="Joly D.L."/>
            <person name="Hacquard S."/>
            <person name="Amselem J."/>
            <person name="Cantarel B.L."/>
            <person name="Chiu R."/>
            <person name="Coutinho P.M."/>
            <person name="Feau N."/>
            <person name="Field M."/>
            <person name="Frey P."/>
            <person name="Gelhaye E."/>
            <person name="Goldberg J."/>
            <person name="Grabherr M.G."/>
            <person name="Kodira C.D."/>
            <person name="Kohler A."/>
            <person name="Kuees U."/>
            <person name="Lindquist E.A."/>
            <person name="Lucas S.M."/>
            <person name="Mago R."/>
            <person name="Mauceli E."/>
            <person name="Morin E."/>
            <person name="Murat C."/>
            <person name="Pangilinan J.L."/>
            <person name="Park R."/>
            <person name="Pearson M."/>
            <person name="Quesneville H."/>
            <person name="Rouhier N."/>
            <person name="Sakthikumar S."/>
            <person name="Salamov A.A."/>
            <person name="Schmutz J."/>
            <person name="Selles B."/>
            <person name="Shapiro H."/>
            <person name="Tanguay P."/>
            <person name="Tuskan G.A."/>
            <person name="Henrissat B."/>
            <person name="Van de Peer Y."/>
            <person name="Rouze P."/>
            <person name="Ellis J.G."/>
            <person name="Dodds P.N."/>
            <person name="Schein J.E."/>
            <person name="Zhong S."/>
            <person name="Hamelin R.C."/>
            <person name="Grigoriev I.V."/>
            <person name="Szabo L.J."/>
            <person name="Martin F."/>
        </authorList>
    </citation>
    <scope>NUCLEOTIDE SEQUENCE [LARGE SCALE GENOMIC DNA]</scope>
    <source>
        <strain evidence="2">98AG31 / pathotype 3-4-7</strain>
    </source>
</reference>
<gene>
    <name evidence="1" type="ORF">MELLADRAFT_102451</name>
</gene>
<accession>F4R8D0</accession>
<evidence type="ECO:0000313" key="1">
    <source>
        <dbReference type="EMBL" id="EGG11632.1"/>
    </source>
</evidence>
<dbReference type="Proteomes" id="UP000001072">
    <property type="component" value="Unassembled WGS sequence"/>
</dbReference>
<dbReference type="GeneID" id="18921679"/>
<keyword evidence="2" id="KW-1185">Reference proteome</keyword>
<proteinExistence type="predicted"/>
<organism evidence="2">
    <name type="scientific">Melampsora larici-populina (strain 98AG31 / pathotype 3-4-7)</name>
    <name type="common">Poplar leaf rust fungus</name>
    <dbReference type="NCBI Taxonomy" id="747676"/>
    <lineage>
        <taxon>Eukaryota</taxon>
        <taxon>Fungi</taxon>
        <taxon>Dikarya</taxon>
        <taxon>Basidiomycota</taxon>
        <taxon>Pucciniomycotina</taxon>
        <taxon>Pucciniomycetes</taxon>
        <taxon>Pucciniales</taxon>
        <taxon>Melampsoraceae</taxon>
        <taxon>Melampsora</taxon>
    </lineage>
</organism>
<dbReference type="KEGG" id="mlr:MELLADRAFT_102451"/>
<dbReference type="AlphaFoldDB" id="F4R8D0"/>